<protein>
    <submittedName>
        <fullName evidence="2">Mor transcription activator family protein</fullName>
    </submittedName>
</protein>
<dbReference type="InterPro" id="IPR009057">
    <property type="entry name" value="Homeodomain-like_sf"/>
</dbReference>
<evidence type="ECO:0000259" key="1">
    <source>
        <dbReference type="Pfam" id="PF08765"/>
    </source>
</evidence>
<comment type="caution">
    <text evidence="2">The sequence shown here is derived from an EMBL/GenBank/DDBJ whole genome shotgun (WGS) entry which is preliminary data.</text>
</comment>
<evidence type="ECO:0000313" key="3">
    <source>
        <dbReference type="Proteomes" id="UP001254608"/>
    </source>
</evidence>
<dbReference type="Proteomes" id="UP001254608">
    <property type="component" value="Unassembled WGS sequence"/>
</dbReference>
<feature type="domain" description="Mor transcription activator" evidence="1">
    <location>
        <begin position="47"/>
        <end position="120"/>
    </location>
</feature>
<keyword evidence="3" id="KW-1185">Reference proteome</keyword>
<organism evidence="2 3">
    <name type="scientific">Banduia mediterranea</name>
    <dbReference type="NCBI Taxonomy" id="3075609"/>
    <lineage>
        <taxon>Bacteria</taxon>
        <taxon>Pseudomonadati</taxon>
        <taxon>Pseudomonadota</taxon>
        <taxon>Gammaproteobacteria</taxon>
        <taxon>Nevskiales</taxon>
        <taxon>Algiphilaceae</taxon>
        <taxon>Banduia</taxon>
    </lineage>
</organism>
<dbReference type="SUPFAM" id="SSF46689">
    <property type="entry name" value="Homeodomain-like"/>
    <property type="match status" value="1"/>
</dbReference>
<sequence length="126" mass="13987">MDPIARQFLPPKLIEIAQVIGLDAALKLSAAWPGIRLTVPKDIRADHPIALHLGIEAARKLASIYGGDTLVPPMCTRYHRARLNAQILQALETRSAADVAREYGIHQFSIYRLKAKADRQRQGTLL</sequence>
<accession>A0ABU2WF57</accession>
<proteinExistence type="predicted"/>
<dbReference type="EMBL" id="JAVRIC010000004">
    <property type="protein sequence ID" value="MDT0496505.1"/>
    <property type="molecule type" value="Genomic_DNA"/>
</dbReference>
<name>A0ABU2WF57_9GAMM</name>
<dbReference type="Pfam" id="PF08765">
    <property type="entry name" value="Mor"/>
    <property type="match status" value="1"/>
</dbReference>
<evidence type="ECO:0000313" key="2">
    <source>
        <dbReference type="EMBL" id="MDT0496505.1"/>
    </source>
</evidence>
<reference evidence="2 3" key="1">
    <citation type="submission" date="2023-09" db="EMBL/GenBank/DDBJ databases">
        <authorList>
            <person name="Rey-Velasco X."/>
        </authorList>
    </citation>
    <scope>NUCLEOTIDE SEQUENCE [LARGE SCALE GENOMIC DNA]</scope>
    <source>
        <strain evidence="2 3">W345</strain>
    </source>
</reference>
<dbReference type="InterPro" id="IPR014875">
    <property type="entry name" value="Mor_transcription_activator"/>
</dbReference>
<gene>
    <name evidence="2" type="ORF">RM530_03880</name>
</gene>
<dbReference type="RefSeq" id="WP_311363897.1">
    <property type="nucleotide sequence ID" value="NZ_JAVRIC010000004.1"/>
</dbReference>